<comment type="caution">
    <text evidence="2">The sequence shown here is derived from an EMBL/GenBank/DDBJ whole genome shotgun (WGS) entry which is preliminary data.</text>
</comment>
<evidence type="ECO:0000259" key="1">
    <source>
        <dbReference type="Pfam" id="PF10040"/>
    </source>
</evidence>
<evidence type="ECO:0000313" key="3">
    <source>
        <dbReference type="Proteomes" id="UP000481033"/>
    </source>
</evidence>
<name>A0A6M0RG10_9CYAN</name>
<feature type="domain" description="CRISPR-associated protein Cas6 C-terminal" evidence="1">
    <location>
        <begin position="155"/>
        <end position="265"/>
    </location>
</feature>
<dbReference type="CDD" id="cd21141">
    <property type="entry name" value="Cas6_III-like"/>
    <property type="match status" value="1"/>
</dbReference>
<evidence type="ECO:0000313" key="2">
    <source>
        <dbReference type="EMBL" id="NEZ54672.1"/>
    </source>
</evidence>
<dbReference type="EMBL" id="QXHD01000003">
    <property type="protein sequence ID" value="NEZ54672.1"/>
    <property type="molecule type" value="Genomic_DNA"/>
</dbReference>
<sequence>MELDMLPQLSESDNLHAIAIQLVASKQGALPRNLNRATHAQIMTWLSNADPELGSQVHNIQGAPLSISGLIGHRRKKNFVKAGDEFTLRAGILHGDLISPLLKGLENHGLGKVVMVDFPFSIKAIYAMPGSHPHVGSSQYSLLAKAPSLGQDITLEFLSPTSFKQDQHIQPFPLAHSVFGSLLKRWNTFAPEALAFPKIQWNGWVAAYDLKTKAIRMEGGPQIGSVGWVKYNFPDPEQARIANILAHFAYFAGVGRKTAMGMGQTRLKQR</sequence>
<gene>
    <name evidence="2" type="ORF">DXZ20_02980</name>
</gene>
<dbReference type="InterPro" id="IPR045747">
    <property type="entry name" value="CRISPR-assoc_prot_Cas6_N_sf"/>
</dbReference>
<protein>
    <submittedName>
        <fullName evidence="2">CRISPR system precrRNA processing endoribonuclease RAMP protein Cas6</fullName>
    </submittedName>
</protein>
<dbReference type="InterPro" id="IPR019267">
    <property type="entry name" value="CRISPR-assoc_Cas6_C"/>
</dbReference>
<keyword evidence="3" id="KW-1185">Reference proteome</keyword>
<organism evidence="2 3">
    <name type="scientific">Adonisia turfae CCMR0081</name>
    <dbReference type="NCBI Taxonomy" id="2292702"/>
    <lineage>
        <taxon>Bacteria</taxon>
        <taxon>Bacillati</taxon>
        <taxon>Cyanobacteriota</taxon>
        <taxon>Adonisia</taxon>
        <taxon>Adonisia turfae</taxon>
    </lineage>
</organism>
<dbReference type="Proteomes" id="UP000481033">
    <property type="component" value="Unassembled WGS sequence"/>
</dbReference>
<dbReference type="AlphaFoldDB" id="A0A6M0RG10"/>
<dbReference type="Pfam" id="PF10040">
    <property type="entry name" value="CRISPR_Cas6"/>
    <property type="match status" value="1"/>
</dbReference>
<dbReference type="Gene3D" id="3.30.70.1900">
    <property type="match status" value="1"/>
</dbReference>
<reference evidence="2 3" key="1">
    <citation type="journal article" date="2020" name="Microb. Ecol.">
        <title>Ecogenomics of the Marine Benthic Filamentous Cyanobacterium Adonisia.</title>
        <authorList>
            <person name="Walter J.M."/>
            <person name="Coutinho F.H."/>
            <person name="Leomil L."/>
            <person name="Hargreaves P.I."/>
            <person name="Campeao M.E."/>
            <person name="Vieira V.V."/>
            <person name="Silva B.S."/>
            <person name="Fistarol G.O."/>
            <person name="Salomon P.S."/>
            <person name="Sawabe T."/>
            <person name="Mino S."/>
            <person name="Hosokawa M."/>
            <person name="Miyashita H."/>
            <person name="Maruyama F."/>
            <person name="van Verk M.C."/>
            <person name="Dutilh B.E."/>
            <person name="Thompson C.C."/>
            <person name="Thompson F.L."/>
        </authorList>
    </citation>
    <scope>NUCLEOTIDE SEQUENCE [LARGE SCALE GENOMIC DNA]</scope>
    <source>
        <strain evidence="2 3">CCMR0081</strain>
    </source>
</reference>
<dbReference type="Gene3D" id="3.30.70.1890">
    <property type="match status" value="1"/>
</dbReference>
<accession>A0A6M0RG10</accession>
<proteinExistence type="predicted"/>